<dbReference type="RefSeq" id="WP_091254351.1">
    <property type="nucleotide sequence ID" value="NZ_FNDB01000001.1"/>
</dbReference>
<dbReference type="InterPro" id="IPR051609">
    <property type="entry name" value="NmrA/Isoflavone_reductase-like"/>
</dbReference>
<keyword evidence="5" id="KW-1185">Reference proteome</keyword>
<dbReference type="PANTHER" id="PTHR47706">
    <property type="entry name" value="NMRA-LIKE FAMILY PROTEIN"/>
    <property type="match status" value="1"/>
</dbReference>
<keyword evidence="1" id="KW-0521">NADP</keyword>
<accession>A0A1G7W6S4</accession>
<proteinExistence type="predicted"/>
<dbReference type="Proteomes" id="UP000199274">
    <property type="component" value="Unassembled WGS sequence"/>
</dbReference>
<sequence length="302" mass="34290">MKKIILVAGATGNLGLRIVKALLNKDAEVRAVVRSNSDIEKIKELENLGVKIYKVSSWNLEELKASCVGVSCVVSALAGLREVVIDAQQVLLDAAITASVPRFIPSDYSLDFTKFFYDENRNLDLRREFHEYLDKTSISATSIFNGAFTELLIDEMPMILFKQKMILYWGNKDYKLGFTTMNNTAEFTAKAALDSNTPRYLRIAGDLISHRELKIIVSQVTGQNFRLFRPGGQRLLAIIIKIARKLAPGEKELYPAWQGMQYMHNMIDERSKIAKLDTSRYPEIHWTTVKDFLLKHPGKKNI</sequence>
<feature type="domain" description="NmrA-like" evidence="3">
    <location>
        <begin position="1"/>
        <end position="245"/>
    </location>
</feature>
<dbReference type="InterPro" id="IPR036291">
    <property type="entry name" value="NAD(P)-bd_dom_sf"/>
</dbReference>
<dbReference type="PANTHER" id="PTHR47706:SF1">
    <property type="entry name" value="CIPA-LIKE, PUTATIVE (AFU_ORTHOLOGUE AFUA_1G12460)-RELATED"/>
    <property type="match status" value="1"/>
</dbReference>
<name>A0A1G7W6S4_9FLAO</name>
<dbReference type="Gene3D" id="3.90.25.10">
    <property type="entry name" value="UDP-galactose 4-epimerase, domain 1"/>
    <property type="match status" value="1"/>
</dbReference>
<protein>
    <submittedName>
        <fullName evidence="4">Nucleoside-diphosphate-sugar epimerase</fullName>
    </submittedName>
</protein>
<dbReference type="AlphaFoldDB" id="A0A1G7W6S4"/>
<evidence type="ECO:0000313" key="4">
    <source>
        <dbReference type="EMBL" id="SDG67674.1"/>
    </source>
</evidence>
<dbReference type="EMBL" id="FNDB01000001">
    <property type="protein sequence ID" value="SDG67674.1"/>
    <property type="molecule type" value="Genomic_DNA"/>
</dbReference>
<dbReference type="OrthoDB" id="319724at2"/>
<evidence type="ECO:0000313" key="5">
    <source>
        <dbReference type="Proteomes" id="UP000199274"/>
    </source>
</evidence>
<dbReference type="Gene3D" id="3.40.50.720">
    <property type="entry name" value="NAD(P)-binding Rossmann-like Domain"/>
    <property type="match status" value="1"/>
</dbReference>
<gene>
    <name evidence="4" type="ORF">SAMN04488062_101348</name>
</gene>
<dbReference type="GO" id="GO:0016491">
    <property type="term" value="F:oxidoreductase activity"/>
    <property type="evidence" value="ECO:0007669"/>
    <property type="project" value="UniProtKB-KW"/>
</dbReference>
<evidence type="ECO:0000256" key="1">
    <source>
        <dbReference type="ARBA" id="ARBA00022857"/>
    </source>
</evidence>
<dbReference type="STRING" id="178355.SAMN04488062_101348"/>
<keyword evidence="2" id="KW-0560">Oxidoreductase</keyword>
<reference evidence="5" key="1">
    <citation type="submission" date="2016-10" db="EMBL/GenBank/DDBJ databases">
        <authorList>
            <person name="Varghese N."/>
            <person name="Submissions S."/>
        </authorList>
    </citation>
    <scope>NUCLEOTIDE SEQUENCE [LARGE SCALE GENOMIC DNA]</scope>
    <source>
        <strain evidence="5">CGMCC 1.2747</strain>
    </source>
</reference>
<evidence type="ECO:0000256" key="2">
    <source>
        <dbReference type="ARBA" id="ARBA00023002"/>
    </source>
</evidence>
<dbReference type="SUPFAM" id="SSF51735">
    <property type="entry name" value="NAD(P)-binding Rossmann-fold domains"/>
    <property type="match status" value="1"/>
</dbReference>
<dbReference type="Pfam" id="PF05368">
    <property type="entry name" value="NmrA"/>
    <property type="match status" value="1"/>
</dbReference>
<evidence type="ECO:0000259" key="3">
    <source>
        <dbReference type="Pfam" id="PF05368"/>
    </source>
</evidence>
<organism evidence="4 5">
    <name type="scientific">Flavobacterium omnivorum</name>
    <dbReference type="NCBI Taxonomy" id="178355"/>
    <lineage>
        <taxon>Bacteria</taxon>
        <taxon>Pseudomonadati</taxon>
        <taxon>Bacteroidota</taxon>
        <taxon>Flavobacteriia</taxon>
        <taxon>Flavobacteriales</taxon>
        <taxon>Flavobacteriaceae</taxon>
        <taxon>Flavobacterium</taxon>
    </lineage>
</organism>
<dbReference type="InterPro" id="IPR008030">
    <property type="entry name" value="NmrA-like"/>
</dbReference>